<feature type="compositionally biased region" description="Basic residues" evidence="1">
    <location>
        <begin position="1146"/>
        <end position="1165"/>
    </location>
</feature>
<dbReference type="EMBL" id="CAMXCT030002134">
    <property type="protein sequence ID" value="CAL4783225.1"/>
    <property type="molecule type" value="Genomic_DNA"/>
</dbReference>
<dbReference type="GO" id="GO:0007018">
    <property type="term" value="P:microtubule-based movement"/>
    <property type="evidence" value="ECO:0007669"/>
    <property type="project" value="InterPro"/>
</dbReference>
<evidence type="ECO:0000313" key="4">
    <source>
        <dbReference type="EMBL" id="CAL4783225.1"/>
    </source>
</evidence>
<evidence type="ECO:0000313" key="2">
    <source>
        <dbReference type="EMBL" id="CAI3995913.1"/>
    </source>
</evidence>
<feature type="compositionally biased region" description="Basic and acidic residues" evidence="1">
    <location>
        <begin position="111"/>
        <end position="130"/>
    </location>
</feature>
<feature type="non-terminal residue" evidence="2">
    <location>
        <position position="1"/>
    </location>
</feature>
<feature type="region of interest" description="Disordered" evidence="1">
    <location>
        <begin position="1"/>
        <end position="356"/>
    </location>
</feature>
<feature type="compositionally biased region" description="Low complexity" evidence="1">
    <location>
        <begin position="232"/>
        <end position="267"/>
    </location>
</feature>
<dbReference type="PANTHER" id="PTHR45703">
    <property type="entry name" value="DYNEIN HEAVY CHAIN"/>
    <property type="match status" value="1"/>
</dbReference>
<feature type="compositionally biased region" description="Basic and acidic residues" evidence="1">
    <location>
        <begin position="332"/>
        <end position="343"/>
    </location>
</feature>
<feature type="compositionally biased region" description="Low complexity" evidence="1">
    <location>
        <begin position="87"/>
        <end position="96"/>
    </location>
</feature>
<comment type="caution">
    <text evidence="2">The sequence shown here is derived from an EMBL/GenBank/DDBJ whole genome shotgun (WGS) entry which is preliminary data.</text>
</comment>
<feature type="compositionally biased region" description="Polar residues" evidence="1">
    <location>
        <begin position="200"/>
        <end position="215"/>
    </location>
</feature>
<dbReference type="GO" id="GO:0030286">
    <property type="term" value="C:dynein complex"/>
    <property type="evidence" value="ECO:0007669"/>
    <property type="project" value="InterPro"/>
</dbReference>
<dbReference type="PANTHER" id="PTHR45703:SF36">
    <property type="entry name" value="DYNEIN HEAVY CHAIN, CYTOPLASMIC"/>
    <property type="match status" value="1"/>
</dbReference>
<dbReference type="AlphaFoldDB" id="A0A9P1G0Y4"/>
<dbReference type="EMBL" id="CAMXCT020002134">
    <property type="protein sequence ID" value="CAL1149288.1"/>
    <property type="molecule type" value="Genomic_DNA"/>
</dbReference>
<keyword evidence="5" id="KW-1185">Reference proteome</keyword>
<feature type="region of interest" description="Disordered" evidence="1">
    <location>
        <begin position="471"/>
        <end position="542"/>
    </location>
</feature>
<feature type="region of interest" description="Disordered" evidence="1">
    <location>
        <begin position="899"/>
        <end position="930"/>
    </location>
</feature>
<feature type="compositionally biased region" description="Acidic residues" evidence="1">
    <location>
        <begin position="344"/>
        <end position="354"/>
    </location>
</feature>
<organism evidence="2">
    <name type="scientific">Cladocopium goreaui</name>
    <dbReference type="NCBI Taxonomy" id="2562237"/>
    <lineage>
        <taxon>Eukaryota</taxon>
        <taxon>Sar</taxon>
        <taxon>Alveolata</taxon>
        <taxon>Dinophyceae</taxon>
        <taxon>Suessiales</taxon>
        <taxon>Symbiodiniaceae</taxon>
        <taxon>Cladocopium</taxon>
    </lineage>
</organism>
<sequence>MQNIEGEEQAQSPSTVHSEGEHQQKGQQQDTQSPENNEQATQEKENVHAQQQQQQQPKADADTSQQKQPEQEQHEAKHVATSDKQVRQPQVPEQQEIPGTAPEQQQAEAVETSRKKQPEQEQLEAKHGAASEKQVSQPQVPEQQEIPGTAPEQQQAEAVETSRQKQPEQEQLEAKHGAASEKQVSQPQVPEQQEIPGTAPEQQQAEAVETSQQKQPEQEQLEAKHGAASEKQVSQPQVPEQQEIPGTAPEQQQAEADAPQADVPQADTSQQKQPEQEQLEAKHGAASEKQVSQPQVPEQQEIPGTAPEQQQAEADAPQADVPQADTSQQKQPEQEQHEGKAAEEEGQPQEDTDPTYEWRKGISKEQEETLDSLSGWDRQPGYFVIEMPRDLKPLKVYDEAFTSTKIAADIALCLIQKRNFEVDITRSMTAAELRERAQVFGVKVKSRRKADFVDAIIFQNCDNQLKEDIEKSSQYGGGDPGFTSEPVADPGFKNEPVADPSESVDPAQPSSSGGSHPSKEAEKGSSSKTPNQEGEKQDENQDITDMYGKDALDMPGKGAEQNVSAHDRFMHCDLVVPAVALNKFKQVETLPDTAEKKRLENYVGVLGEDACRMYKKSRPRLCCLMMGDYFEDETLFWKHASIQLKNNPVGGIFTFDTFAGDISQVVAKIPNNLDPSRGSHPKTGIYVFILPTSRPLSNNKVHDRPDFENITIVFHEFQKNDQVDAKPDSVFIVPNGKLGSLPLGLLHSEDYQKKVDQHEAGEKHKAVVEAKLSNKRTLLQRQVDTHARKKARLEGMTSKLEGQVSGLTQDLESTKEAVELWKTILSYIIDVATHGSKKDPAMSWPDYFMTAFPADALPKLGDIPEVFQDNMLSFPDCLEAVTEKLAQLRQHLKATEENLEKQSASLDQLAGKAKKKEEDEKQRLEKFSNQDPAKIKTLDCSRKRRRQNYHSKVALKGKLRRGRKDEEWDEKPAKARRPVGGFVPEELQKDLDRIIAEHVLGQSEVTERKEVETSANILIENWNNALPETKPLIDAQNAQFREMFAKGQLSISGLSKVLLPSPEPLNYVTVPWCKHFIKSWGWSLLSASSEQASLPFNHPDMKMYREHYQDLLKDGVHPYMVLNFDQLWRCAFSWDGKMQWKERGSIGKRGRKRRAPRQLDKKRHA</sequence>
<reference evidence="2" key="1">
    <citation type="submission" date="2022-10" db="EMBL/GenBank/DDBJ databases">
        <authorList>
            <person name="Chen Y."/>
            <person name="Dougan E. K."/>
            <person name="Chan C."/>
            <person name="Rhodes N."/>
            <person name="Thang M."/>
        </authorList>
    </citation>
    <scope>NUCLEOTIDE SEQUENCE</scope>
</reference>
<name>A0A9P1G0Y4_9DINO</name>
<feature type="compositionally biased region" description="Basic and acidic residues" evidence="1">
    <location>
        <begin position="160"/>
        <end position="179"/>
    </location>
</feature>
<evidence type="ECO:0000256" key="1">
    <source>
        <dbReference type="SAM" id="MobiDB-lite"/>
    </source>
</evidence>
<dbReference type="Proteomes" id="UP001152797">
    <property type="component" value="Unassembled WGS sequence"/>
</dbReference>
<reference evidence="3" key="2">
    <citation type="submission" date="2024-04" db="EMBL/GenBank/DDBJ databases">
        <authorList>
            <person name="Chen Y."/>
            <person name="Shah S."/>
            <person name="Dougan E. K."/>
            <person name="Thang M."/>
            <person name="Chan C."/>
        </authorList>
    </citation>
    <scope>NUCLEOTIDE SEQUENCE [LARGE SCALE GENOMIC DNA]</scope>
</reference>
<dbReference type="InterPro" id="IPR026983">
    <property type="entry name" value="DHC"/>
</dbReference>
<feature type="compositionally biased region" description="Low complexity" evidence="1">
    <location>
        <begin position="183"/>
        <end position="194"/>
    </location>
</feature>
<evidence type="ECO:0000313" key="5">
    <source>
        <dbReference type="Proteomes" id="UP001152797"/>
    </source>
</evidence>
<dbReference type="GO" id="GO:0051959">
    <property type="term" value="F:dynein light intermediate chain binding"/>
    <property type="evidence" value="ECO:0007669"/>
    <property type="project" value="InterPro"/>
</dbReference>
<protein>
    <submittedName>
        <fullName evidence="4">RP1 like 1</fullName>
    </submittedName>
</protein>
<feature type="compositionally biased region" description="Low complexity" evidence="1">
    <location>
        <begin position="290"/>
        <end position="325"/>
    </location>
</feature>
<feature type="compositionally biased region" description="Low complexity" evidence="1">
    <location>
        <begin position="134"/>
        <end position="145"/>
    </location>
</feature>
<accession>A0A9P1G0Y4</accession>
<feature type="compositionally biased region" description="Basic and acidic residues" evidence="1">
    <location>
        <begin position="915"/>
        <end position="930"/>
    </location>
</feature>
<dbReference type="EMBL" id="CAMXCT010002134">
    <property type="protein sequence ID" value="CAI3995913.1"/>
    <property type="molecule type" value="Genomic_DNA"/>
</dbReference>
<feature type="compositionally biased region" description="Polar residues" evidence="1">
    <location>
        <begin position="25"/>
        <end position="40"/>
    </location>
</feature>
<feature type="region of interest" description="Disordered" evidence="1">
    <location>
        <begin position="1145"/>
        <end position="1165"/>
    </location>
</feature>
<proteinExistence type="predicted"/>
<feature type="compositionally biased region" description="Basic and acidic residues" evidence="1">
    <location>
        <begin position="69"/>
        <end position="86"/>
    </location>
</feature>
<dbReference type="GO" id="GO:0045505">
    <property type="term" value="F:dynein intermediate chain binding"/>
    <property type="evidence" value="ECO:0007669"/>
    <property type="project" value="InterPro"/>
</dbReference>
<gene>
    <name evidence="2" type="ORF">C1SCF055_LOCUS22436</name>
</gene>
<evidence type="ECO:0000313" key="3">
    <source>
        <dbReference type="EMBL" id="CAL1149288.1"/>
    </source>
</evidence>